<dbReference type="RefSeq" id="WP_390318868.1">
    <property type="nucleotide sequence ID" value="NZ_JBHSPB010000014.1"/>
</dbReference>
<feature type="domain" description="HTH cro/C1-type" evidence="1">
    <location>
        <begin position="32"/>
        <end position="79"/>
    </location>
</feature>
<evidence type="ECO:0000313" key="2">
    <source>
        <dbReference type="EMBL" id="MFC5722863.1"/>
    </source>
</evidence>
<dbReference type="InterPro" id="IPR041413">
    <property type="entry name" value="MLTR_LBD"/>
</dbReference>
<evidence type="ECO:0000259" key="1">
    <source>
        <dbReference type="PROSITE" id="PS50943"/>
    </source>
</evidence>
<dbReference type="CDD" id="cd00093">
    <property type="entry name" value="HTH_XRE"/>
    <property type="match status" value="1"/>
</dbReference>
<dbReference type="Proteomes" id="UP001596083">
    <property type="component" value="Unassembled WGS sequence"/>
</dbReference>
<dbReference type="InterPro" id="IPR010982">
    <property type="entry name" value="Lambda_DNA-bd_dom_sf"/>
</dbReference>
<name>A0ABW0Z4J4_9ACTN</name>
<dbReference type="Pfam" id="PF13560">
    <property type="entry name" value="HTH_31"/>
    <property type="match status" value="1"/>
</dbReference>
<sequence>MELAEILRSRRTRVTPREAGLSVIAGRRRTTGLRREEVATLAGVSIEYYRRLEQGKQNRPGLAVLRRTAEVLRLDEDERQHLYTLGRAASASPDDSGTARPSAAVRTEVLRMLDIMRPYPACVLGRAGDLLAANPAGLRLFPGIEDMPEGRRNTARYTFLDPAARELYRNWEDVATGVVAHLRATADAHPGAADVMEVVDELSEHSAEFADLWQRYDVRVRTNGRKLYRHPDVGRMTLTYEAYAVARSDGHRLIVYQAEPGTPDHDAMLLLSLGRPD</sequence>
<keyword evidence="3" id="KW-1185">Reference proteome</keyword>
<proteinExistence type="predicted"/>
<dbReference type="Gene3D" id="1.10.260.40">
    <property type="entry name" value="lambda repressor-like DNA-binding domains"/>
    <property type="match status" value="1"/>
</dbReference>
<comment type="caution">
    <text evidence="2">The sequence shown here is derived from an EMBL/GenBank/DDBJ whole genome shotgun (WGS) entry which is preliminary data.</text>
</comment>
<dbReference type="EMBL" id="JBHSPB010000014">
    <property type="protein sequence ID" value="MFC5722863.1"/>
    <property type="molecule type" value="Genomic_DNA"/>
</dbReference>
<evidence type="ECO:0000313" key="3">
    <source>
        <dbReference type="Proteomes" id="UP001596083"/>
    </source>
</evidence>
<dbReference type="PROSITE" id="PS50943">
    <property type="entry name" value="HTH_CROC1"/>
    <property type="match status" value="1"/>
</dbReference>
<dbReference type="PANTHER" id="PTHR35010">
    <property type="entry name" value="BLL4672 PROTEIN-RELATED"/>
    <property type="match status" value="1"/>
</dbReference>
<dbReference type="Gene3D" id="3.30.450.180">
    <property type="match status" value="1"/>
</dbReference>
<protein>
    <submittedName>
        <fullName evidence="2">Helix-turn-helix transcriptional regulator</fullName>
    </submittedName>
</protein>
<dbReference type="SMART" id="SM00530">
    <property type="entry name" value="HTH_XRE"/>
    <property type="match status" value="1"/>
</dbReference>
<reference evidence="3" key="1">
    <citation type="journal article" date="2019" name="Int. J. Syst. Evol. Microbiol.">
        <title>The Global Catalogue of Microorganisms (GCM) 10K type strain sequencing project: providing services to taxonomists for standard genome sequencing and annotation.</title>
        <authorList>
            <consortium name="The Broad Institute Genomics Platform"/>
            <consortium name="The Broad Institute Genome Sequencing Center for Infectious Disease"/>
            <person name="Wu L."/>
            <person name="Ma J."/>
        </authorList>
    </citation>
    <scope>NUCLEOTIDE SEQUENCE [LARGE SCALE GENOMIC DNA]</scope>
    <source>
        <strain evidence="3">CGMCC 4.7304</strain>
    </source>
</reference>
<gene>
    <name evidence="2" type="ORF">ACFP1Z_22095</name>
</gene>
<accession>A0ABW0Z4J4</accession>
<dbReference type="PANTHER" id="PTHR35010:SF2">
    <property type="entry name" value="BLL4672 PROTEIN"/>
    <property type="match status" value="1"/>
</dbReference>
<dbReference type="InterPro" id="IPR001387">
    <property type="entry name" value="Cro/C1-type_HTH"/>
</dbReference>
<organism evidence="2 3">
    <name type="scientific">Streptomyces gamaensis</name>
    <dbReference type="NCBI Taxonomy" id="1763542"/>
    <lineage>
        <taxon>Bacteria</taxon>
        <taxon>Bacillati</taxon>
        <taxon>Actinomycetota</taxon>
        <taxon>Actinomycetes</taxon>
        <taxon>Kitasatosporales</taxon>
        <taxon>Streptomycetaceae</taxon>
        <taxon>Streptomyces</taxon>
    </lineage>
</organism>
<dbReference type="Pfam" id="PF17765">
    <property type="entry name" value="MLTR_LBD"/>
    <property type="match status" value="1"/>
</dbReference>
<dbReference type="SUPFAM" id="SSF47413">
    <property type="entry name" value="lambda repressor-like DNA-binding domains"/>
    <property type="match status" value="1"/>
</dbReference>